<dbReference type="GO" id="GO:0032259">
    <property type="term" value="P:methylation"/>
    <property type="evidence" value="ECO:0007669"/>
    <property type="project" value="UniProtKB-KW"/>
</dbReference>
<comment type="caution">
    <text evidence="3">The sequence shown here is derived from an EMBL/GenBank/DDBJ whole genome shotgun (WGS) entry which is preliminary data.</text>
</comment>
<evidence type="ECO:0000256" key="1">
    <source>
        <dbReference type="PROSITE-ProRule" id="PRU00489"/>
    </source>
</evidence>
<dbReference type="OMA" id="EPLRFQD"/>
<organism evidence="3 4">
    <name type="scientific">Zostera marina</name>
    <name type="common">Eelgrass</name>
    <dbReference type="NCBI Taxonomy" id="29655"/>
    <lineage>
        <taxon>Eukaryota</taxon>
        <taxon>Viridiplantae</taxon>
        <taxon>Streptophyta</taxon>
        <taxon>Embryophyta</taxon>
        <taxon>Tracheophyta</taxon>
        <taxon>Spermatophyta</taxon>
        <taxon>Magnoliopsida</taxon>
        <taxon>Liliopsida</taxon>
        <taxon>Zosteraceae</taxon>
        <taxon>Zostera</taxon>
    </lineage>
</organism>
<evidence type="ECO:0000313" key="3">
    <source>
        <dbReference type="EMBL" id="KMZ57402.1"/>
    </source>
</evidence>
<protein>
    <submittedName>
        <fullName evidence="3">Methyltransferase-like protein 2</fullName>
    </submittedName>
</protein>
<keyword evidence="3" id="KW-0808">Transferase</keyword>
<sequence>MDGWSTEAATDVNTSSFINEGIYNLIDNDDFKIVFVDPVRLLSSSYSRFRVSASSYYSRPFHPSRKNSTAGSAKQPCVSSGSKKRKRNSISKTHELNEREKAAEKRHQQAKPLLLKAHSALLGATWLLSSLDSMIKDEDVLEPDEGAAFENDFIQLGNLWKAPLFEISLSHEGQSWFQESSGTCPVERTSIQVFNNIISNDLDNEMEVEFSSNQYILPRKSCFFMSDLRWINSLIPVHSDHGFNLIVIDPPWENASASQKAIYSTLPNRYFLSLPVNQLAHTEGSLVALWVTNREKFRIFVEKELFPAWGVTQITSCYWLKVKTDGSLISEMDLFHHRPYECLLLGYINGKDEYDASTSPLRYPKNGEVIISIPGAYSRKPPILKFLSDYIPGKKPPNCIDLFARELQGGWTSWGNEPLRFQDSRYFINRSGG</sequence>
<feature type="compositionally biased region" description="Polar residues" evidence="2">
    <location>
        <begin position="66"/>
        <end position="81"/>
    </location>
</feature>
<dbReference type="InterPro" id="IPR007757">
    <property type="entry name" value="MT-A70-like"/>
</dbReference>
<keyword evidence="3" id="KW-0489">Methyltransferase</keyword>
<gene>
    <name evidence="3" type="ORF">ZOSMA_86G00370</name>
</gene>
<proteinExistence type="inferred from homology"/>
<evidence type="ECO:0000313" key="4">
    <source>
        <dbReference type="Proteomes" id="UP000036987"/>
    </source>
</evidence>
<dbReference type="PROSITE" id="PS51143">
    <property type="entry name" value="MT_A70"/>
    <property type="match status" value="1"/>
</dbReference>
<comment type="similarity">
    <text evidence="1">Belongs to the MT-A70-like family.</text>
</comment>
<dbReference type="EMBL" id="LFYR01002072">
    <property type="protein sequence ID" value="KMZ57402.1"/>
    <property type="molecule type" value="Genomic_DNA"/>
</dbReference>
<reference evidence="4" key="1">
    <citation type="journal article" date="2016" name="Nature">
        <title>The genome of the seagrass Zostera marina reveals angiosperm adaptation to the sea.</title>
        <authorList>
            <person name="Olsen J.L."/>
            <person name="Rouze P."/>
            <person name="Verhelst B."/>
            <person name="Lin Y.-C."/>
            <person name="Bayer T."/>
            <person name="Collen J."/>
            <person name="Dattolo E."/>
            <person name="De Paoli E."/>
            <person name="Dittami S."/>
            <person name="Maumus F."/>
            <person name="Michel G."/>
            <person name="Kersting A."/>
            <person name="Lauritano C."/>
            <person name="Lohaus R."/>
            <person name="Toepel M."/>
            <person name="Tonon T."/>
            <person name="Vanneste K."/>
            <person name="Amirebrahimi M."/>
            <person name="Brakel J."/>
            <person name="Bostroem C."/>
            <person name="Chovatia M."/>
            <person name="Grimwood J."/>
            <person name="Jenkins J.W."/>
            <person name="Jueterbock A."/>
            <person name="Mraz A."/>
            <person name="Stam W.T."/>
            <person name="Tice H."/>
            <person name="Bornberg-Bauer E."/>
            <person name="Green P.J."/>
            <person name="Pearson G.A."/>
            <person name="Procaccini G."/>
            <person name="Duarte C.M."/>
            <person name="Schmutz J."/>
            <person name="Reusch T.B.H."/>
            <person name="Van de Peer Y."/>
        </authorList>
    </citation>
    <scope>NUCLEOTIDE SEQUENCE [LARGE SCALE GENOMIC DNA]</scope>
    <source>
        <strain evidence="4">cv. Finnish</strain>
    </source>
</reference>
<dbReference type="PANTHER" id="PTHR12829">
    <property type="entry name" value="N6-ADENOSINE-METHYLTRANSFERASE"/>
    <property type="match status" value="1"/>
</dbReference>
<keyword evidence="4" id="KW-1185">Reference proteome</keyword>
<dbReference type="STRING" id="29655.A0A0K9NMU7"/>
<name>A0A0K9NMU7_ZOSMR</name>
<evidence type="ECO:0000256" key="2">
    <source>
        <dbReference type="SAM" id="MobiDB-lite"/>
    </source>
</evidence>
<dbReference type="OrthoDB" id="61116at2759"/>
<feature type="region of interest" description="Disordered" evidence="2">
    <location>
        <begin position="62"/>
        <end position="109"/>
    </location>
</feature>
<dbReference type="Proteomes" id="UP000036987">
    <property type="component" value="Unassembled WGS sequence"/>
</dbReference>
<dbReference type="PANTHER" id="PTHR12829:SF4">
    <property type="entry name" value="N(6)-ADENINE-SPECIFIC METHYLTRANSFERASE METTL4"/>
    <property type="match status" value="1"/>
</dbReference>
<accession>A0A0K9NMU7</accession>
<dbReference type="AlphaFoldDB" id="A0A0K9NMU7"/>
<dbReference type="GO" id="GO:0008168">
    <property type="term" value="F:methyltransferase activity"/>
    <property type="evidence" value="ECO:0000318"/>
    <property type="project" value="GO_Central"/>
</dbReference>
<feature type="compositionally biased region" description="Basic and acidic residues" evidence="2">
    <location>
        <begin position="92"/>
        <end position="107"/>
    </location>
</feature>
<dbReference type="Pfam" id="PF05063">
    <property type="entry name" value="MT-A70"/>
    <property type="match status" value="1"/>
</dbReference>